<name>A0ABW0IGZ4_9BACT</name>
<dbReference type="RefSeq" id="WP_379848605.1">
    <property type="nucleotide sequence ID" value="NZ_JBHSMA010000007.1"/>
</dbReference>
<keyword evidence="3" id="KW-1185">Reference proteome</keyword>
<accession>A0ABW0IGZ4</accession>
<proteinExistence type="predicted"/>
<evidence type="ECO:0000259" key="1">
    <source>
        <dbReference type="Pfam" id="PF09995"/>
    </source>
</evidence>
<dbReference type="PANTHER" id="PTHR37539">
    <property type="entry name" value="SECRETED PROTEIN-RELATED"/>
    <property type="match status" value="1"/>
</dbReference>
<protein>
    <submittedName>
        <fullName evidence="2">DUF5995 family protein</fullName>
    </submittedName>
</protein>
<dbReference type="Pfam" id="PF09995">
    <property type="entry name" value="MPAB_Lcp_cat"/>
    <property type="match status" value="1"/>
</dbReference>
<evidence type="ECO:0000313" key="2">
    <source>
        <dbReference type="EMBL" id="MFC5411722.1"/>
    </source>
</evidence>
<organism evidence="2 3">
    <name type="scientific">Larkinella bovis</name>
    <dbReference type="NCBI Taxonomy" id="683041"/>
    <lineage>
        <taxon>Bacteria</taxon>
        <taxon>Pseudomonadati</taxon>
        <taxon>Bacteroidota</taxon>
        <taxon>Cytophagia</taxon>
        <taxon>Cytophagales</taxon>
        <taxon>Spirosomataceae</taxon>
        <taxon>Larkinella</taxon>
    </lineage>
</organism>
<sequence length="658" mass="75035">MLNPSAATWTDEFLWSKRRIGDPLADQTIAAILQDNQKGEVDQVFQMLVQNRNFPNPAFDVLPDRLKRIVEDYFAQTRQLPDWADPFRIMVATEVFKQHGPKILLLLLCKSLPLCYTCWRGAKVLYRTGRLRVHNGSLDSFTRRVMETAQFVVNILTLNSFEHDGNAIISIQKVRLIHAVIRYHAQQHRWDVETYGVPINQQDLVGTLLSFGVVIIDGLKQMGIELSPEERDAYLHLWRVVGHLIGVDDDLNSEDEADGRFLMNAILDQQAGRSPDGGREGMELTAACIDLMNSRLSFGPLQRLSPLFVRFFIGDKYADLLEVAKADDEDDSPVIDAIQWLDKRLQGIGDRNLLMGAMGRAFSNQMIDLVMVYHNGAKSEQFYLPSALTDTWGTEQPDFRIPPAQKIEDVIFYLDKIARHLRSQNNPMGLFAAIYKLVTQRVAEGLRLGLFENPVEMEQVDVGFGNRYFEAINRFFDGEKATQPWQVSFDAARTVITTDQYIFSAANAHISFDLPIVVAEVYQGKNIELFKNDFAKMNELFDDMYDQMNDNVGRVFRPFGTLVTYFSDKIKAVERGYMKKGRDLAWEKSRGLHRAKTESERQRLLTELEAESAAMGRKIAHPPIFIRLPLVYIARKEFGTTAHKVDVMLRTALLPTVA</sequence>
<comment type="caution">
    <text evidence="2">The sequence shown here is derived from an EMBL/GenBank/DDBJ whole genome shotgun (WGS) entry which is preliminary data.</text>
</comment>
<feature type="domain" description="ER-bound oxygenase mpaB/mpaB'/Rubber oxygenase catalytic" evidence="1">
    <location>
        <begin position="126"/>
        <end position="324"/>
    </location>
</feature>
<dbReference type="PANTHER" id="PTHR37539:SF1">
    <property type="entry name" value="ER-BOUND OXYGENASE MPAB_MPAB'_RUBBER OXYGENASE CATALYTIC DOMAIN-CONTAINING PROTEIN"/>
    <property type="match status" value="1"/>
</dbReference>
<dbReference type="Proteomes" id="UP001596106">
    <property type="component" value="Unassembled WGS sequence"/>
</dbReference>
<evidence type="ECO:0000313" key="3">
    <source>
        <dbReference type="Proteomes" id="UP001596106"/>
    </source>
</evidence>
<dbReference type="Pfam" id="PF19458">
    <property type="entry name" value="DUF5995"/>
    <property type="match status" value="1"/>
</dbReference>
<gene>
    <name evidence="2" type="ORF">ACFPMF_20535</name>
</gene>
<dbReference type="InterPro" id="IPR018713">
    <property type="entry name" value="MPAB/Lcp_cat_dom"/>
</dbReference>
<reference evidence="3" key="1">
    <citation type="journal article" date="2019" name="Int. J. Syst. Evol. Microbiol.">
        <title>The Global Catalogue of Microorganisms (GCM) 10K type strain sequencing project: providing services to taxonomists for standard genome sequencing and annotation.</title>
        <authorList>
            <consortium name="The Broad Institute Genomics Platform"/>
            <consortium name="The Broad Institute Genome Sequencing Center for Infectious Disease"/>
            <person name="Wu L."/>
            <person name="Ma J."/>
        </authorList>
    </citation>
    <scope>NUCLEOTIDE SEQUENCE [LARGE SCALE GENOMIC DNA]</scope>
    <source>
        <strain evidence="3">CCUG 55250</strain>
    </source>
</reference>
<dbReference type="InterPro" id="IPR046037">
    <property type="entry name" value="DUF5995"/>
</dbReference>
<dbReference type="EMBL" id="JBHSMA010000007">
    <property type="protein sequence ID" value="MFC5411722.1"/>
    <property type="molecule type" value="Genomic_DNA"/>
</dbReference>
<dbReference type="InterPro" id="IPR037473">
    <property type="entry name" value="Lcp-like"/>
</dbReference>